<dbReference type="SUPFAM" id="SSF56219">
    <property type="entry name" value="DNase I-like"/>
    <property type="match status" value="1"/>
</dbReference>
<dbReference type="Proteomes" id="UP000813463">
    <property type="component" value="Chromosome 4"/>
</dbReference>
<dbReference type="PANTHER" id="PTHR33233">
    <property type="entry name" value="ENDONUCLEASE/EXONUCLEASE/PHOSPHATASE"/>
    <property type="match status" value="1"/>
</dbReference>
<sequence>MQNFKPWSPHFNFHEEVLKVIPMWVKFPNLPLNCWGSVSLSRLSSVLRVPLFADECTTQQLRISFARVLIEVDVTKPLPSHIVVVDATGKEFVQPVSYDWKPSFCKKCCIVGHDCAKVKQATTRPAVQKVVKKWVVKKTVPEDKQKGNSAVVDGTVTPIYTINVVQSGNDAGWMTARKPDRVLNQQDVHHSDDEGEESDEESVGEPPVYVIAVLETRVESRNAVKIQNKFGSCWSWSCNSLCNPRGRIWLGWNSLKVTVTVLIIHEQFIHGELADSSGNSIRVFTVVYGLNTVETRKPLWRELTGLAASIGSTPLLLLGDFNDVLSQQDRLNGAGITSYDTQDFEQFLFLTGVAELRVIGNFYSWSNKSIGDRRISSRIWGMESG</sequence>
<dbReference type="Gene3D" id="3.60.10.10">
    <property type="entry name" value="Endonuclease/exonuclease/phosphatase"/>
    <property type="match status" value="1"/>
</dbReference>
<organism evidence="1 2">
    <name type="scientific">Spinacia oleracea</name>
    <name type="common">Spinach</name>
    <dbReference type="NCBI Taxonomy" id="3562"/>
    <lineage>
        <taxon>Eukaryota</taxon>
        <taxon>Viridiplantae</taxon>
        <taxon>Streptophyta</taxon>
        <taxon>Embryophyta</taxon>
        <taxon>Tracheophyta</taxon>
        <taxon>Spermatophyta</taxon>
        <taxon>Magnoliopsida</taxon>
        <taxon>eudicotyledons</taxon>
        <taxon>Gunneridae</taxon>
        <taxon>Pentapetalae</taxon>
        <taxon>Caryophyllales</taxon>
        <taxon>Chenopodiaceae</taxon>
        <taxon>Chenopodioideae</taxon>
        <taxon>Anserineae</taxon>
        <taxon>Spinacia</taxon>
    </lineage>
</organism>
<dbReference type="RefSeq" id="XP_056698155.1">
    <property type="nucleotide sequence ID" value="XM_056842177.1"/>
</dbReference>
<dbReference type="PANTHER" id="PTHR33233:SF17">
    <property type="entry name" value="DUF4283 DOMAIN-CONTAINING PROTEIN"/>
    <property type="match status" value="1"/>
</dbReference>
<accession>A0ABM3RRB7</accession>
<keyword evidence="1" id="KW-1185">Reference proteome</keyword>
<proteinExistence type="predicted"/>
<reference evidence="1" key="1">
    <citation type="journal article" date="2021" name="Nat. Commun.">
        <title>Genomic analyses provide insights into spinach domestication and the genetic basis of agronomic traits.</title>
        <authorList>
            <person name="Cai X."/>
            <person name="Sun X."/>
            <person name="Xu C."/>
            <person name="Sun H."/>
            <person name="Wang X."/>
            <person name="Ge C."/>
            <person name="Zhang Z."/>
            <person name="Wang Q."/>
            <person name="Fei Z."/>
            <person name="Jiao C."/>
            <person name="Wang Q."/>
        </authorList>
    </citation>
    <scope>NUCLEOTIDE SEQUENCE [LARGE SCALE GENOMIC DNA]</scope>
    <source>
        <strain evidence="1">cv. Varoflay</strain>
    </source>
</reference>
<evidence type="ECO:0000313" key="2">
    <source>
        <dbReference type="RefSeq" id="XP_056698155.1"/>
    </source>
</evidence>
<evidence type="ECO:0000313" key="1">
    <source>
        <dbReference type="Proteomes" id="UP000813463"/>
    </source>
</evidence>
<protein>
    <recommendedName>
        <fullName evidence="3">DUF4283 domain-containing protein</fullName>
    </recommendedName>
</protein>
<dbReference type="GeneID" id="130471851"/>
<name>A0ABM3RRB7_SPIOL</name>
<dbReference type="InterPro" id="IPR036691">
    <property type="entry name" value="Endo/exonu/phosph_ase_sf"/>
</dbReference>
<gene>
    <name evidence="2" type="primary">LOC130471851</name>
</gene>
<reference evidence="2" key="2">
    <citation type="submission" date="2025-08" db="UniProtKB">
        <authorList>
            <consortium name="RefSeq"/>
        </authorList>
    </citation>
    <scope>IDENTIFICATION</scope>
    <source>
        <tissue evidence="2">Leaf</tissue>
    </source>
</reference>
<evidence type="ECO:0008006" key="3">
    <source>
        <dbReference type="Google" id="ProtNLM"/>
    </source>
</evidence>